<dbReference type="AlphaFoldDB" id="A0A1S7LP49"/>
<evidence type="ECO:0000313" key="6">
    <source>
        <dbReference type="EMBL" id="CRH07857.1"/>
    </source>
</evidence>
<dbReference type="PANTHER" id="PTHR36926:SF1">
    <property type="entry name" value="COLICIN V PRODUCTION PROTEIN"/>
    <property type="match status" value="1"/>
</dbReference>
<proteinExistence type="predicted"/>
<evidence type="ECO:0000256" key="1">
    <source>
        <dbReference type="ARBA" id="ARBA00004141"/>
    </source>
</evidence>
<evidence type="ECO:0000256" key="5">
    <source>
        <dbReference type="SAM" id="Phobius"/>
    </source>
</evidence>
<accession>A0A1S7LP49</accession>
<protein>
    <recommendedName>
        <fullName evidence="7">Colicin V production protein</fullName>
    </recommendedName>
</protein>
<feature type="transmembrane region" description="Helical" evidence="5">
    <location>
        <begin position="101"/>
        <end position="124"/>
    </location>
</feature>
<dbReference type="GO" id="GO:0016020">
    <property type="term" value="C:membrane"/>
    <property type="evidence" value="ECO:0007669"/>
    <property type="project" value="UniProtKB-SubCell"/>
</dbReference>
<evidence type="ECO:0000256" key="4">
    <source>
        <dbReference type="ARBA" id="ARBA00023136"/>
    </source>
</evidence>
<comment type="subcellular location">
    <subcellularLocation>
        <location evidence="1">Membrane</location>
        <topology evidence="1">Multi-pass membrane protein</topology>
    </subcellularLocation>
</comment>
<gene>
    <name evidence="6" type="ORF">MAGMO_3727</name>
</gene>
<reference evidence="6" key="1">
    <citation type="submission" date="2015-04" db="EMBL/GenBank/DDBJ databases">
        <authorList>
            <person name="Syromyatnikov M.Y."/>
            <person name="Popov V.N."/>
        </authorList>
    </citation>
    <scope>NUCLEOTIDE SEQUENCE</scope>
    <source>
        <strain evidence="6">MO-1</strain>
    </source>
</reference>
<sequence length="210" mass="23877">MIWFDYLLIFVFGFVLLLASMRGFLREILSLTGWLLAFITTTFFSGRMAQHLTPHLDNPQLVRLTAISIVFFTTLAMVWGLGYFLRWAVQTSELTWKDRTLAASFGLVRGVFIVLISFAVIMSFGGPPEQILRHSIMARTFAEGAWRLSVLQPNDSILRVFGDTRPTRIQVAPAPSWKTKDSRVEAWLNRPVEAPPAMIPKTSSRDSRRL</sequence>
<dbReference type="GO" id="GO:0009403">
    <property type="term" value="P:toxin biosynthetic process"/>
    <property type="evidence" value="ECO:0007669"/>
    <property type="project" value="InterPro"/>
</dbReference>
<dbReference type="Pfam" id="PF02674">
    <property type="entry name" value="Colicin_V"/>
    <property type="match status" value="1"/>
</dbReference>
<keyword evidence="3 5" id="KW-1133">Transmembrane helix</keyword>
<dbReference type="InterPro" id="IPR052719">
    <property type="entry name" value="CvpA-like"/>
</dbReference>
<dbReference type="PANTHER" id="PTHR36926">
    <property type="entry name" value="COLICIN V PRODUCTION PROTEIN"/>
    <property type="match status" value="1"/>
</dbReference>
<feature type="transmembrane region" description="Helical" evidence="5">
    <location>
        <begin position="7"/>
        <end position="25"/>
    </location>
</feature>
<dbReference type="InterPro" id="IPR003825">
    <property type="entry name" value="Colicin-V_CvpA"/>
</dbReference>
<organism evidence="6">
    <name type="scientific">Magnetococcus massalia (strain MO-1)</name>
    <dbReference type="NCBI Taxonomy" id="451514"/>
    <lineage>
        <taxon>Bacteria</taxon>
        <taxon>Pseudomonadati</taxon>
        <taxon>Pseudomonadota</taxon>
        <taxon>Magnetococcia</taxon>
        <taxon>Magnetococcales</taxon>
        <taxon>Magnetococcaceae</taxon>
        <taxon>Magnetococcus</taxon>
    </lineage>
</organism>
<name>A0A1S7LP49_MAGMO</name>
<evidence type="ECO:0000256" key="3">
    <source>
        <dbReference type="ARBA" id="ARBA00022989"/>
    </source>
</evidence>
<keyword evidence="2 5" id="KW-0812">Transmembrane</keyword>
<keyword evidence="4 5" id="KW-0472">Membrane</keyword>
<evidence type="ECO:0000256" key="2">
    <source>
        <dbReference type="ARBA" id="ARBA00022692"/>
    </source>
</evidence>
<dbReference type="EMBL" id="LO017727">
    <property type="protein sequence ID" value="CRH07857.1"/>
    <property type="molecule type" value="Genomic_DNA"/>
</dbReference>
<feature type="transmembrane region" description="Helical" evidence="5">
    <location>
        <begin position="31"/>
        <end position="49"/>
    </location>
</feature>
<evidence type="ECO:0008006" key="7">
    <source>
        <dbReference type="Google" id="ProtNLM"/>
    </source>
</evidence>
<feature type="transmembrane region" description="Helical" evidence="5">
    <location>
        <begin position="61"/>
        <end position="81"/>
    </location>
</feature>